<name>Q0REL6_FRAAA</name>
<gene>
    <name evidence="1" type="ordered locus">FRAAL5459</name>
</gene>
<proteinExistence type="predicted"/>
<evidence type="ECO:0000313" key="2">
    <source>
        <dbReference type="Proteomes" id="UP000000657"/>
    </source>
</evidence>
<accession>Q0REL6</accession>
<dbReference type="KEGG" id="fal:FRAAL5459"/>
<reference evidence="1 2" key="1">
    <citation type="journal article" date="2007" name="Genome Res.">
        <title>Genome characteristics of facultatively symbiotic Frankia sp. strains reflect host range and host plant biogeography.</title>
        <authorList>
            <person name="Normand P."/>
            <person name="Lapierre P."/>
            <person name="Tisa L.S."/>
            <person name="Gogarten J.P."/>
            <person name="Alloisio N."/>
            <person name="Bagnarol E."/>
            <person name="Bassi C.A."/>
            <person name="Berry A.M."/>
            <person name="Bickhart D.M."/>
            <person name="Choisne N."/>
            <person name="Couloux A."/>
            <person name="Cournoyer B."/>
            <person name="Cruveiller S."/>
            <person name="Daubin V."/>
            <person name="Demange N."/>
            <person name="Francino M.P."/>
            <person name="Goltsman E."/>
            <person name="Huang Y."/>
            <person name="Kopp O.R."/>
            <person name="Labarre L."/>
            <person name="Lapidus A."/>
            <person name="Lavire C."/>
            <person name="Marechal J."/>
            <person name="Martinez M."/>
            <person name="Mastronunzio J.E."/>
            <person name="Mullin B.C."/>
            <person name="Niemann J."/>
            <person name="Pujic P."/>
            <person name="Rawnsley T."/>
            <person name="Rouy Z."/>
            <person name="Schenowitz C."/>
            <person name="Sellstedt A."/>
            <person name="Tavares F."/>
            <person name="Tomkins J.P."/>
            <person name="Vallenet D."/>
            <person name="Valverde C."/>
            <person name="Wall L.G."/>
            <person name="Wang Y."/>
            <person name="Medigue C."/>
            <person name="Benson D.R."/>
        </authorList>
    </citation>
    <scope>NUCLEOTIDE SEQUENCE [LARGE SCALE GENOMIC DNA]</scope>
    <source>
        <strain evidence="2">DSM 45986 / CECT 9034 / ACN14a</strain>
    </source>
</reference>
<protein>
    <submittedName>
        <fullName evidence="1">Uncharacterized protein</fullName>
    </submittedName>
</protein>
<evidence type="ECO:0000313" key="1">
    <source>
        <dbReference type="EMBL" id="CAJ64092.1"/>
    </source>
</evidence>
<dbReference type="Proteomes" id="UP000000657">
    <property type="component" value="Chromosome"/>
</dbReference>
<sequence length="35" mass="3989">MAASATNVRLNHCEQQRINYRDMGTQQRCCSFLAA</sequence>
<dbReference type="EMBL" id="CT573213">
    <property type="protein sequence ID" value="CAJ64092.1"/>
    <property type="molecule type" value="Genomic_DNA"/>
</dbReference>
<dbReference type="HOGENOM" id="CLU_3365118_0_0_11"/>
<organism evidence="1 2">
    <name type="scientific">Frankia alni (strain DSM 45986 / CECT 9034 / ACN14a)</name>
    <dbReference type="NCBI Taxonomy" id="326424"/>
    <lineage>
        <taxon>Bacteria</taxon>
        <taxon>Bacillati</taxon>
        <taxon>Actinomycetota</taxon>
        <taxon>Actinomycetes</taxon>
        <taxon>Frankiales</taxon>
        <taxon>Frankiaceae</taxon>
        <taxon>Frankia</taxon>
    </lineage>
</organism>
<dbReference type="AlphaFoldDB" id="Q0REL6"/>
<keyword evidence="2" id="KW-1185">Reference proteome</keyword>